<evidence type="ECO:0000313" key="1">
    <source>
        <dbReference type="Proteomes" id="UP000887565"/>
    </source>
</evidence>
<dbReference type="AlphaFoldDB" id="A0A915JJH7"/>
<reference evidence="2" key="1">
    <citation type="submission" date="2022-11" db="UniProtKB">
        <authorList>
            <consortium name="WormBaseParasite"/>
        </authorList>
    </citation>
    <scope>IDENTIFICATION</scope>
</reference>
<dbReference type="Proteomes" id="UP000887565">
    <property type="component" value="Unplaced"/>
</dbReference>
<keyword evidence="1" id="KW-1185">Reference proteome</keyword>
<name>A0A915JJH7_ROMCU</name>
<protein>
    <submittedName>
        <fullName evidence="2">Uncharacterized protein</fullName>
    </submittedName>
</protein>
<proteinExistence type="predicted"/>
<sequence>MNTFRSVVNFKQQERQIIFANFIAAFYHHLLVSDAVVNENREKFLKFKKVECSLNRERLKSFNKDNSPVIMGGDFNKTVDENLDKQGGSIRSHKTKS</sequence>
<evidence type="ECO:0000313" key="2">
    <source>
        <dbReference type="WBParaSite" id="nRc.2.0.1.t26232-RA"/>
    </source>
</evidence>
<organism evidence="1 2">
    <name type="scientific">Romanomermis culicivorax</name>
    <name type="common">Nematode worm</name>
    <dbReference type="NCBI Taxonomy" id="13658"/>
    <lineage>
        <taxon>Eukaryota</taxon>
        <taxon>Metazoa</taxon>
        <taxon>Ecdysozoa</taxon>
        <taxon>Nematoda</taxon>
        <taxon>Enoplea</taxon>
        <taxon>Dorylaimia</taxon>
        <taxon>Mermithida</taxon>
        <taxon>Mermithoidea</taxon>
        <taxon>Mermithidae</taxon>
        <taxon>Romanomermis</taxon>
    </lineage>
</organism>
<accession>A0A915JJH7</accession>
<dbReference type="WBParaSite" id="nRc.2.0.1.t26232-RA">
    <property type="protein sequence ID" value="nRc.2.0.1.t26232-RA"/>
    <property type="gene ID" value="nRc.2.0.1.g26232"/>
</dbReference>